<dbReference type="EMBL" id="JNFH02000086">
    <property type="protein sequence ID" value="KDS91319.1"/>
    <property type="molecule type" value="Genomic_DNA"/>
</dbReference>
<dbReference type="PANTHER" id="PTHR42201">
    <property type="entry name" value="TAXIS PROTEIN"/>
    <property type="match status" value="1"/>
</dbReference>
<proteinExistence type="predicted"/>
<dbReference type="Proteomes" id="UP000053331">
    <property type="component" value="Unassembled WGS sequence"/>
</dbReference>
<evidence type="ECO:0000313" key="2">
    <source>
        <dbReference type="EMBL" id="KDS91319.1"/>
    </source>
</evidence>
<dbReference type="AlphaFoldDB" id="A0A081EV81"/>
<keyword evidence="3" id="KW-1185">Reference proteome</keyword>
<comment type="function">
    <text evidence="1">Involved in taxis signal transduction.</text>
</comment>
<evidence type="ECO:0000256" key="1">
    <source>
        <dbReference type="PIRNR" id="PIRNR026802"/>
    </source>
</evidence>
<accession>A0A081EV81</accession>
<dbReference type="GO" id="GO:0006935">
    <property type="term" value="P:chemotaxis"/>
    <property type="evidence" value="ECO:0007669"/>
    <property type="project" value="UniProtKB-UniRule"/>
</dbReference>
<dbReference type="RefSeq" id="WP_050026536.1">
    <property type="nucleotide sequence ID" value="NZ_JNFH02000086.1"/>
</dbReference>
<dbReference type="Pfam" id="PF04283">
    <property type="entry name" value="CheF-arch"/>
    <property type="match status" value="1"/>
</dbReference>
<name>A0A081EV81_9EURY</name>
<keyword evidence="1" id="KW-0145">Chemotaxis</keyword>
<dbReference type="PANTHER" id="PTHR42201:SF1">
    <property type="entry name" value="TAXIS PROTEIN"/>
    <property type="match status" value="1"/>
</dbReference>
<dbReference type="OrthoDB" id="227825at2157"/>
<sequence>MSDGNGEYKIADTQARFAVAVRDGRKVSDVSWTAGRVLLSNRRLILAGNDGKRTVPLSELEGLGGRHDANQSVARVSNYVSFDLGDQVLLVTAPEHESFERDVYRALLDQRTVTAKHPAIEGGVVQETEWEQARVKIDENGLNAALESGAFIKFDLDDISGLDAAKRTVNGEKKPVIEVSHTDDEGTSIETHIAGDPSRMRFVEAWLRKGEERSSTNVDLSSRDREVLMALYSGVSPFEIPSFLGMDVDTVEETFERLVDLEVVEEVRVRREVALNSRGRNIASEAMNEQ</sequence>
<evidence type="ECO:0000313" key="3">
    <source>
        <dbReference type="Proteomes" id="UP000053331"/>
    </source>
</evidence>
<dbReference type="PIRSF" id="PIRSF026802">
    <property type="entry name" value="UCP026802"/>
    <property type="match status" value="1"/>
</dbReference>
<reference evidence="2 3" key="1">
    <citation type="journal article" date="2015" name="Genome Announc.">
        <title>Draft genome sequence of a Halorubrum H3 strain isolated from the burlinskoye salt lake (Altai Krai, Russia).</title>
        <authorList>
            <person name="Rozanov A.S."/>
            <person name="Bryanskaya A.V."/>
            <person name="Malup T.K."/>
            <person name="Kotenko A.V."/>
            <person name="Peltek S.E."/>
        </authorList>
    </citation>
    <scope>NUCLEOTIDE SEQUENCE [LARGE SCALE GENOMIC DNA]</scope>
    <source>
        <strain evidence="2 3">H3</strain>
    </source>
</reference>
<organism evidence="2 3">
    <name type="scientific">Halorubrum saccharovorum</name>
    <dbReference type="NCBI Taxonomy" id="2248"/>
    <lineage>
        <taxon>Archaea</taxon>
        <taxon>Methanobacteriati</taxon>
        <taxon>Methanobacteriota</taxon>
        <taxon>Stenosarchaea group</taxon>
        <taxon>Halobacteria</taxon>
        <taxon>Halobacteriales</taxon>
        <taxon>Haloferacaceae</taxon>
        <taxon>Halorubrum</taxon>
    </lineage>
</organism>
<gene>
    <name evidence="2" type="ORF">FK85_03720</name>
</gene>
<dbReference type="InterPro" id="IPR007381">
    <property type="entry name" value="CheF1/F2"/>
</dbReference>
<comment type="subunit">
    <text evidence="1">Interacts with chemotaxis (Che) proteins as well as flagella accessory (Fla) proteins.</text>
</comment>
<protein>
    <recommendedName>
        <fullName evidence="1">Taxis protein CheF</fullName>
    </recommendedName>
</protein>
<comment type="caution">
    <text evidence="2">The sequence shown here is derived from an EMBL/GenBank/DDBJ whole genome shotgun (WGS) entry which is preliminary data.</text>
</comment>